<evidence type="ECO:0000259" key="7">
    <source>
        <dbReference type="Pfam" id="PF02782"/>
    </source>
</evidence>
<dbReference type="GO" id="GO:0016773">
    <property type="term" value="F:phosphotransferase activity, alcohol group as acceptor"/>
    <property type="evidence" value="ECO:0007669"/>
    <property type="project" value="InterPro"/>
</dbReference>
<sequence>MTRRSPDGDGPVWVGIDLGTTGVKVVLSDAGGREVAADHRRYAFATDGHGVEQDADAWWAALVGILPALVSGRDVRAVAVTSQGPTLVPVDGHGDPTGPALLWADRRAQTDADRIRAWTEDEIVVPDAYFGTAKLGWLARERPDQLTGARHVLSCNGFVVSRLTGQATLDVTTASLMQAWVPEDGAFNGRLAEHGVPMHLLPPVHGATEVVGEISRATADLTGLPRGCPVAAGAIDAVGTALESAVLAPGDPFAEMTGFSTVGMVAVPRGVRLPGFLNLHHCFPDTDLVLTAQVTSGAVIDWLVGTLAGGTSLLDPDLLAARARPNPVRMVPSLAGERTPTWATQARGSLTGVHLSSTGADLVVAAMEGVALALGADIAALVNRGIAVDRVLSTGGGSRNATWLQIKADVLGVPVQRPVSGSGAAHGAAFLAGLAVGEVSGRDQLRAFADPVTREYRPDPIRTAAYRERLAEFTAQRDFANALERAAGGVTPSSA</sequence>
<keyword evidence="2" id="KW-0119">Carbohydrate metabolism</keyword>
<dbReference type="CDD" id="cd00366">
    <property type="entry name" value="ASKHA_NBD_FGGY"/>
    <property type="match status" value="1"/>
</dbReference>
<gene>
    <name evidence="8" type="ORF">JL107_01350</name>
</gene>
<feature type="domain" description="Carbohydrate kinase FGGY C-terminal" evidence="7">
    <location>
        <begin position="291"/>
        <end position="435"/>
    </location>
</feature>
<evidence type="ECO:0000313" key="9">
    <source>
        <dbReference type="Proteomes" id="UP000663801"/>
    </source>
</evidence>
<dbReference type="InterPro" id="IPR018483">
    <property type="entry name" value="Carb_kinase_FGGY_CS"/>
</dbReference>
<dbReference type="PANTHER" id="PTHR43095">
    <property type="entry name" value="SUGAR KINASE"/>
    <property type="match status" value="1"/>
</dbReference>
<dbReference type="InterPro" id="IPR018485">
    <property type="entry name" value="FGGY_C"/>
</dbReference>
<evidence type="ECO:0000256" key="3">
    <source>
        <dbReference type="ARBA" id="ARBA00022679"/>
    </source>
</evidence>
<dbReference type="GO" id="GO:0042732">
    <property type="term" value="P:D-xylose metabolic process"/>
    <property type="evidence" value="ECO:0007669"/>
    <property type="project" value="UniProtKB-KW"/>
</dbReference>
<organism evidence="8 9">
    <name type="scientific">Nakamurella flavida</name>
    <dbReference type="NCBI Taxonomy" id="363630"/>
    <lineage>
        <taxon>Bacteria</taxon>
        <taxon>Bacillati</taxon>
        <taxon>Actinomycetota</taxon>
        <taxon>Actinomycetes</taxon>
        <taxon>Nakamurellales</taxon>
        <taxon>Nakamurellaceae</taxon>
        <taxon>Nakamurella</taxon>
    </lineage>
</organism>
<dbReference type="EMBL" id="JAERWL010000002">
    <property type="protein sequence ID" value="MBM9475081.1"/>
    <property type="molecule type" value="Genomic_DNA"/>
</dbReference>
<comment type="similarity">
    <text evidence="1 5">Belongs to the FGGY kinase family.</text>
</comment>
<name>A0A939C1K4_9ACTN</name>
<evidence type="ECO:0000259" key="6">
    <source>
        <dbReference type="Pfam" id="PF00370"/>
    </source>
</evidence>
<dbReference type="GO" id="GO:0016301">
    <property type="term" value="F:kinase activity"/>
    <property type="evidence" value="ECO:0007669"/>
    <property type="project" value="UniProtKB-KW"/>
</dbReference>
<comment type="caution">
    <text evidence="8">The sequence shown here is derived from an EMBL/GenBank/DDBJ whole genome shotgun (WGS) entry which is preliminary data.</text>
</comment>
<evidence type="ECO:0000256" key="4">
    <source>
        <dbReference type="ARBA" id="ARBA00022777"/>
    </source>
</evidence>
<keyword evidence="9" id="KW-1185">Reference proteome</keyword>
<evidence type="ECO:0000256" key="2">
    <source>
        <dbReference type="ARBA" id="ARBA00022629"/>
    </source>
</evidence>
<reference evidence="8" key="1">
    <citation type="submission" date="2021-01" db="EMBL/GenBank/DDBJ databases">
        <title>KCTC 19127 draft genome.</title>
        <authorList>
            <person name="An D."/>
        </authorList>
    </citation>
    <scope>NUCLEOTIDE SEQUENCE</scope>
    <source>
        <strain evidence="8">KCTC 19127</strain>
    </source>
</reference>
<keyword evidence="4 5" id="KW-0418">Kinase</keyword>
<feature type="domain" description="Carbohydrate kinase FGGY N-terminal" evidence="6">
    <location>
        <begin position="12"/>
        <end position="242"/>
    </location>
</feature>
<dbReference type="RefSeq" id="WP_205255232.1">
    <property type="nucleotide sequence ID" value="NZ_BAAAPV010000001.1"/>
</dbReference>
<dbReference type="PANTHER" id="PTHR43095:SF5">
    <property type="entry name" value="XYLULOSE KINASE"/>
    <property type="match status" value="1"/>
</dbReference>
<dbReference type="InterPro" id="IPR000577">
    <property type="entry name" value="Carb_kinase_FGGY"/>
</dbReference>
<evidence type="ECO:0000256" key="1">
    <source>
        <dbReference type="ARBA" id="ARBA00009156"/>
    </source>
</evidence>
<proteinExistence type="inferred from homology"/>
<dbReference type="Pfam" id="PF00370">
    <property type="entry name" value="FGGY_N"/>
    <property type="match status" value="1"/>
</dbReference>
<keyword evidence="3 5" id="KW-0808">Transferase</keyword>
<evidence type="ECO:0000256" key="5">
    <source>
        <dbReference type="RuleBase" id="RU003733"/>
    </source>
</evidence>
<dbReference type="Proteomes" id="UP000663801">
    <property type="component" value="Unassembled WGS sequence"/>
</dbReference>
<evidence type="ECO:0000313" key="8">
    <source>
        <dbReference type="EMBL" id="MBM9475081.1"/>
    </source>
</evidence>
<dbReference type="InterPro" id="IPR018484">
    <property type="entry name" value="FGGY_N"/>
</dbReference>
<dbReference type="PROSITE" id="PS00445">
    <property type="entry name" value="FGGY_KINASES_2"/>
    <property type="match status" value="1"/>
</dbReference>
<dbReference type="AlphaFoldDB" id="A0A939C1K4"/>
<evidence type="ECO:0008006" key="10">
    <source>
        <dbReference type="Google" id="ProtNLM"/>
    </source>
</evidence>
<dbReference type="Gene3D" id="3.30.420.40">
    <property type="match status" value="2"/>
</dbReference>
<accession>A0A939C1K4</accession>
<dbReference type="Pfam" id="PF02782">
    <property type="entry name" value="FGGY_C"/>
    <property type="match status" value="1"/>
</dbReference>
<dbReference type="InterPro" id="IPR050406">
    <property type="entry name" value="FGGY_Carb_Kinase"/>
</dbReference>
<dbReference type="PIRSF" id="PIRSF000538">
    <property type="entry name" value="GlpK"/>
    <property type="match status" value="1"/>
</dbReference>
<dbReference type="SUPFAM" id="SSF53067">
    <property type="entry name" value="Actin-like ATPase domain"/>
    <property type="match status" value="2"/>
</dbReference>
<protein>
    <recommendedName>
        <fullName evidence="10">Carbohydrate kinase</fullName>
    </recommendedName>
</protein>
<dbReference type="InterPro" id="IPR043129">
    <property type="entry name" value="ATPase_NBD"/>
</dbReference>
<keyword evidence="2" id="KW-0859">Xylose metabolism</keyword>